<evidence type="ECO:0000313" key="2">
    <source>
        <dbReference type="Proteomes" id="UP000198688"/>
    </source>
</evidence>
<protein>
    <recommendedName>
        <fullName evidence="3">DUF4034 domain-containing protein</fullName>
    </recommendedName>
</protein>
<dbReference type="OrthoDB" id="3284019at2"/>
<reference evidence="1 2" key="1">
    <citation type="submission" date="2016-10" db="EMBL/GenBank/DDBJ databases">
        <authorList>
            <person name="de Groot N.N."/>
        </authorList>
    </citation>
    <scope>NUCLEOTIDE SEQUENCE [LARGE SCALE GENOMIC DNA]</scope>
    <source>
        <strain evidence="1 2">DSM 43941</strain>
    </source>
</reference>
<dbReference type="AlphaFoldDB" id="A0A1H2B032"/>
<proteinExistence type="predicted"/>
<dbReference type="EMBL" id="LT629758">
    <property type="protein sequence ID" value="SDT51533.1"/>
    <property type="molecule type" value="Genomic_DNA"/>
</dbReference>
<organism evidence="1 2">
    <name type="scientific">Actinoplanes derwentensis</name>
    <dbReference type="NCBI Taxonomy" id="113562"/>
    <lineage>
        <taxon>Bacteria</taxon>
        <taxon>Bacillati</taxon>
        <taxon>Actinomycetota</taxon>
        <taxon>Actinomycetes</taxon>
        <taxon>Micromonosporales</taxon>
        <taxon>Micromonosporaceae</taxon>
        <taxon>Actinoplanes</taxon>
    </lineage>
</organism>
<dbReference type="RefSeq" id="WP_092546214.1">
    <property type="nucleotide sequence ID" value="NZ_BOMJ01000046.1"/>
</dbReference>
<dbReference type="STRING" id="113562.SAMN04489716_4232"/>
<evidence type="ECO:0000313" key="1">
    <source>
        <dbReference type="EMBL" id="SDT51533.1"/>
    </source>
</evidence>
<name>A0A1H2B032_9ACTN</name>
<gene>
    <name evidence="1" type="ORF">SAMN04489716_4232</name>
</gene>
<sequence>MFFYARLLIRSLFGGPLPPVPEFDADEDLLIKDPVLRDARRQLLRDGDWRVAKQAIEAAGDDWALRNYRLEVVAGLAEERDEWLDDWTEAEPSDPAVVLIGAKVLAGRASRARGAASAANTSPEQFRVFHSLSEQALETSLRARELSDPRDPGPLIRLMSSCFAAGADELGEWYGEAQRRDPHNFDAHELAMMLSCAKWYGSHELMFEVAHTAAEAAPPGHRTVLMPLAAHFEYAMREFAWDDRSDEAQKAVREYFRRPDVQQDADGWIAKFRAAPPRSAQLSQVRHWMAVYFSLAGRKPEAKAVFDELGRYVSPPHEWGWFYGDTEYGYSKNWWWANGVGGV</sequence>
<dbReference type="Proteomes" id="UP000198688">
    <property type="component" value="Chromosome I"/>
</dbReference>
<keyword evidence="2" id="KW-1185">Reference proteome</keyword>
<accession>A0A1H2B032</accession>
<evidence type="ECO:0008006" key="3">
    <source>
        <dbReference type="Google" id="ProtNLM"/>
    </source>
</evidence>